<feature type="transmembrane region" description="Helical" evidence="1">
    <location>
        <begin position="36"/>
        <end position="55"/>
    </location>
</feature>
<evidence type="ECO:0000313" key="2">
    <source>
        <dbReference type="EMBL" id="MBU5677802.1"/>
    </source>
</evidence>
<name>A0ABS6G5P1_9FIRM</name>
<evidence type="ECO:0000313" key="3">
    <source>
        <dbReference type="Proteomes" id="UP000779508"/>
    </source>
</evidence>
<organism evidence="2 3">
    <name type="scientific">Alkaliphilus flagellatus</name>
    <dbReference type="NCBI Taxonomy" id="2841507"/>
    <lineage>
        <taxon>Bacteria</taxon>
        <taxon>Bacillati</taxon>
        <taxon>Bacillota</taxon>
        <taxon>Clostridia</taxon>
        <taxon>Peptostreptococcales</taxon>
        <taxon>Natronincolaceae</taxon>
        <taxon>Alkaliphilus</taxon>
    </lineage>
</organism>
<keyword evidence="3" id="KW-1185">Reference proteome</keyword>
<keyword evidence="1" id="KW-1133">Transmembrane helix</keyword>
<dbReference type="RefSeq" id="WP_216418821.1">
    <property type="nucleotide sequence ID" value="NZ_JAHLQK010000006.1"/>
</dbReference>
<evidence type="ECO:0000256" key="1">
    <source>
        <dbReference type="SAM" id="Phobius"/>
    </source>
</evidence>
<protein>
    <submittedName>
        <fullName evidence="2">Uncharacterized protein</fullName>
    </submittedName>
</protein>
<sequence>MKQDILLAIIPVLGYIYYVCRSYAQFKKKEYNPERIILGDSLIGLSPAISLYIINSAFIKNMMLLMLFILMMFITFMNFRFYKYSGKIKFFFLSSTILASITMLLFNGF</sequence>
<gene>
    <name evidence="2" type="ORF">KQI88_15395</name>
</gene>
<dbReference type="EMBL" id="JAHLQK010000006">
    <property type="protein sequence ID" value="MBU5677802.1"/>
    <property type="molecule type" value="Genomic_DNA"/>
</dbReference>
<feature type="transmembrane region" description="Helical" evidence="1">
    <location>
        <begin position="6"/>
        <end position="24"/>
    </location>
</feature>
<proteinExistence type="predicted"/>
<keyword evidence="1" id="KW-0812">Transmembrane</keyword>
<accession>A0ABS6G5P1</accession>
<feature type="transmembrane region" description="Helical" evidence="1">
    <location>
        <begin position="61"/>
        <end position="81"/>
    </location>
</feature>
<keyword evidence="1" id="KW-0472">Membrane</keyword>
<dbReference type="Proteomes" id="UP000779508">
    <property type="component" value="Unassembled WGS sequence"/>
</dbReference>
<comment type="caution">
    <text evidence="2">The sequence shown here is derived from an EMBL/GenBank/DDBJ whole genome shotgun (WGS) entry which is preliminary data.</text>
</comment>
<reference evidence="2 3" key="1">
    <citation type="submission" date="2021-06" db="EMBL/GenBank/DDBJ databases">
        <authorList>
            <person name="Sun Q."/>
            <person name="Li D."/>
        </authorList>
    </citation>
    <scope>NUCLEOTIDE SEQUENCE [LARGE SCALE GENOMIC DNA]</scope>
    <source>
        <strain evidence="2 3">MSJ-5</strain>
    </source>
</reference>
<feature type="transmembrane region" description="Helical" evidence="1">
    <location>
        <begin position="88"/>
        <end position="106"/>
    </location>
</feature>